<evidence type="ECO:0000256" key="2">
    <source>
        <dbReference type="SAM" id="Phobius"/>
    </source>
</evidence>
<accession>A0A3T1CZB3</accession>
<proteinExistence type="predicted"/>
<evidence type="ECO:0000313" key="3">
    <source>
        <dbReference type="EMBL" id="BBI31192.1"/>
    </source>
</evidence>
<organism evidence="3 4">
    <name type="scientific">Cohnella abietis</name>
    <dbReference type="NCBI Taxonomy" id="2507935"/>
    <lineage>
        <taxon>Bacteria</taxon>
        <taxon>Bacillati</taxon>
        <taxon>Bacillota</taxon>
        <taxon>Bacilli</taxon>
        <taxon>Bacillales</taxon>
        <taxon>Paenibacillaceae</taxon>
        <taxon>Cohnella</taxon>
    </lineage>
</organism>
<keyword evidence="2" id="KW-1133">Transmembrane helix</keyword>
<dbReference type="KEGG" id="cohn:KCTCHS21_05910"/>
<feature type="transmembrane region" description="Helical" evidence="2">
    <location>
        <begin position="48"/>
        <end position="68"/>
    </location>
</feature>
<protein>
    <submittedName>
        <fullName evidence="3">Uncharacterized protein</fullName>
    </submittedName>
</protein>
<evidence type="ECO:0000313" key="4">
    <source>
        <dbReference type="Proteomes" id="UP000289856"/>
    </source>
</evidence>
<evidence type="ECO:0000256" key="1">
    <source>
        <dbReference type="SAM" id="MobiDB-lite"/>
    </source>
</evidence>
<dbReference type="OrthoDB" id="2532896at2"/>
<dbReference type="RefSeq" id="WP_130605054.1">
    <property type="nucleotide sequence ID" value="NZ_AP019400.1"/>
</dbReference>
<sequence length="379" mass="42841">MNEQKPEWYAKLKGDPIREKTFTLDKIHQIEQKAEEYQIQVQPRKRKALVPLLIVTALAAMVLFVVIVNKDTVGQWFSDNNQTGIETPIPTSPPPSTPTPTETSKDLRVEITETAGVLWHLLPFKTEDVSSMTVLNENTGKEVSIPEERNYIILQSLNWIDLTKAKAVNVSGESYELSALLRLHLKDGTVYAVPYDINNNVFDLGEPDSGNSFYYSDDQTVLLMQSLLNPDSQLAELDRDMDKAHNEDSSRDGKRTYNLDQLMVNGNDYAGWEKELESSSLDQPEIRYYDSGEEKVKGLNIYDKGGIIAISRQYVFTTNQYKTSGGVTVGSTPDEVLANLGEPSSKSASKWNYNLGDYQRFYLLFEENVVKYMVVLIPL</sequence>
<dbReference type="Proteomes" id="UP000289856">
    <property type="component" value="Chromosome"/>
</dbReference>
<name>A0A3T1CZB3_9BACL</name>
<gene>
    <name evidence="3" type="ORF">KCTCHS21_05910</name>
</gene>
<keyword evidence="2" id="KW-0812">Transmembrane</keyword>
<keyword evidence="4" id="KW-1185">Reference proteome</keyword>
<feature type="region of interest" description="Disordered" evidence="1">
    <location>
        <begin position="79"/>
        <end position="103"/>
    </location>
</feature>
<dbReference type="AlphaFoldDB" id="A0A3T1CZB3"/>
<reference evidence="3 4" key="1">
    <citation type="submission" date="2019-01" db="EMBL/GenBank/DDBJ databases">
        <title>Complete genome sequence of Cohnella hallensis HS21 isolated from Korean fir (Abies koreana) rhizospheric soil.</title>
        <authorList>
            <person name="Jiang L."/>
            <person name="Kang S.W."/>
            <person name="Kim S."/>
            <person name="Jung J."/>
            <person name="Kim C.Y."/>
            <person name="Kim D.H."/>
            <person name="Kim S.W."/>
            <person name="Lee J."/>
        </authorList>
    </citation>
    <scope>NUCLEOTIDE SEQUENCE [LARGE SCALE GENOMIC DNA]</scope>
    <source>
        <strain evidence="3 4">HS21</strain>
    </source>
</reference>
<dbReference type="EMBL" id="AP019400">
    <property type="protein sequence ID" value="BBI31192.1"/>
    <property type="molecule type" value="Genomic_DNA"/>
</dbReference>
<keyword evidence="2" id="KW-0472">Membrane</keyword>